<evidence type="ECO:0000313" key="2">
    <source>
        <dbReference type="EMBL" id="SPD48627.1"/>
    </source>
</evidence>
<evidence type="ECO:0000313" key="4">
    <source>
        <dbReference type="Proteomes" id="UP000256710"/>
    </source>
</evidence>
<dbReference type="EMBL" id="OFTC01000025">
    <property type="protein sequence ID" value="SOZ36729.1"/>
    <property type="molecule type" value="Genomic_DNA"/>
</dbReference>
<accession>A0A375HE66</accession>
<evidence type="ECO:0000313" key="1">
    <source>
        <dbReference type="EMBL" id="SOZ36729.1"/>
    </source>
</evidence>
<proteinExistence type="predicted"/>
<reference evidence="3 4" key="1">
    <citation type="submission" date="2018-01" db="EMBL/GenBank/DDBJ databases">
        <authorList>
            <person name="Clerissi C."/>
        </authorList>
    </citation>
    <scope>NUCLEOTIDE SEQUENCE [LARGE SCALE GENOMIC DNA]</scope>
    <source>
        <strain evidence="1">Cupriavidus taiwanensis STM 6082</strain>
        <strain evidence="2">Cupriavidus taiwanensis STM 6160</strain>
    </source>
</reference>
<dbReference type="Pfam" id="PF07608">
    <property type="entry name" value="DUF1571"/>
    <property type="match status" value="1"/>
</dbReference>
<keyword evidence="4" id="KW-1185">Reference proteome</keyword>
<dbReference type="AlphaFoldDB" id="A0A375HE66"/>
<name>A0A375HE66_9BURK</name>
<dbReference type="Proteomes" id="UP000256710">
    <property type="component" value="Unassembled WGS sequence"/>
</dbReference>
<dbReference type="Proteomes" id="UP000255168">
    <property type="component" value="Chromosome I"/>
</dbReference>
<gene>
    <name evidence="1" type="ORF">CBM2605_A310074</name>
    <name evidence="2" type="ORF">CBM2607_20621</name>
</gene>
<dbReference type="EMBL" id="LT984806">
    <property type="protein sequence ID" value="SPD48627.1"/>
    <property type="molecule type" value="Genomic_DNA"/>
</dbReference>
<sequence length="314" mass="35091">MSIHAPIRPSSRPSNRPPKNLRRLAAISGAIIGLLGAPLAFPPVAMAQPASAAAVAGTAYDGLPSAQQAALFSRQVASGELARLSDAQVLAVFQALQPDALLKWARAEMNRYPEYEYWMSRQERLNGQWQEQPAKMQIRYRHAPRQLYARWLPGGAQAGQEILYDETRRKDEMYGHLGGVLGFTSMWIALDGSLARSQSNHTVRDLGFQYVLSMLERDAKSLRAAGLSEKYGKAEIVQEQGVRMVALTWDLPAGAPQYYAKRVQLMLDLKHPYIRVETAWDADGNMVEKIVFDKLVRKTFEAAAFDPANPEYRF</sequence>
<organism evidence="2 3">
    <name type="scientific">Cupriavidus neocaledonicus</name>
    <dbReference type="NCBI Taxonomy" id="1040979"/>
    <lineage>
        <taxon>Bacteria</taxon>
        <taxon>Pseudomonadati</taxon>
        <taxon>Pseudomonadota</taxon>
        <taxon>Betaproteobacteria</taxon>
        <taxon>Burkholderiales</taxon>
        <taxon>Burkholderiaceae</taxon>
        <taxon>Cupriavidus</taxon>
    </lineage>
</organism>
<evidence type="ECO:0008006" key="5">
    <source>
        <dbReference type="Google" id="ProtNLM"/>
    </source>
</evidence>
<dbReference type="InterPro" id="IPR011465">
    <property type="entry name" value="DUF1571"/>
</dbReference>
<evidence type="ECO:0000313" key="3">
    <source>
        <dbReference type="Proteomes" id="UP000255168"/>
    </source>
</evidence>
<protein>
    <recommendedName>
        <fullName evidence="5">DUF1571 domain-containing protein</fullName>
    </recommendedName>
</protein>